<dbReference type="InterPro" id="IPR036942">
    <property type="entry name" value="Beta-barrel_TonB_sf"/>
</dbReference>
<dbReference type="InterPro" id="IPR023997">
    <property type="entry name" value="TonB-dep_OMP_SusC/RagA_CS"/>
</dbReference>
<evidence type="ECO:0000256" key="5">
    <source>
        <dbReference type="ARBA" id="ARBA00023136"/>
    </source>
</evidence>
<dbReference type="HOGENOM" id="CLU_004317_3_6_10"/>
<feature type="signal peptide" evidence="8">
    <location>
        <begin position="1"/>
        <end position="40"/>
    </location>
</feature>
<dbReference type="SUPFAM" id="SSF56935">
    <property type="entry name" value="Porins"/>
    <property type="match status" value="1"/>
</dbReference>
<keyword evidence="6 7" id="KW-0998">Cell outer membrane</keyword>
<dbReference type="Gene3D" id="2.40.170.20">
    <property type="entry name" value="TonB-dependent receptor, beta-barrel domain"/>
    <property type="match status" value="1"/>
</dbReference>
<dbReference type="RefSeq" id="WP_008152430.1">
    <property type="nucleotide sequence ID" value="NZ_DS996456.1"/>
</dbReference>
<feature type="domain" description="Secretin/TonB short N-terminal" evidence="9">
    <location>
        <begin position="72"/>
        <end position="122"/>
    </location>
</feature>
<evidence type="ECO:0000256" key="6">
    <source>
        <dbReference type="ARBA" id="ARBA00023237"/>
    </source>
</evidence>
<evidence type="ECO:0000256" key="8">
    <source>
        <dbReference type="SAM" id="SignalP"/>
    </source>
</evidence>
<dbReference type="STRING" id="537006.PRABACTJOHN_03888"/>
<dbReference type="InterPro" id="IPR012910">
    <property type="entry name" value="Plug_dom"/>
</dbReference>
<dbReference type="NCBIfam" id="TIGR04057">
    <property type="entry name" value="SusC_RagA_signa"/>
    <property type="match status" value="1"/>
</dbReference>
<evidence type="ECO:0000256" key="2">
    <source>
        <dbReference type="ARBA" id="ARBA00022448"/>
    </source>
</evidence>
<dbReference type="InterPro" id="IPR039426">
    <property type="entry name" value="TonB-dep_rcpt-like"/>
</dbReference>
<evidence type="ECO:0000256" key="3">
    <source>
        <dbReference type="ARBA" id="ARBA00022452"/>
    </source>
</evidence>
<dbReference type="FunFam" id="2.170.130.10:FF:000008">
    <property type="entry name" value="SusC/RagA family TonB-linked outer membrane protein"/>
    <property type="match status" value="1"/>
</dbReference>
<comment type="caution">
    <text evidence="10">The sequence shown here is derived from an EMBL/GenBank/DDBJ whole genome shotgun (WGS) entry which is preliminary data.</text>
</comment>
<dbReference type="SUPFAM" id="SSF49464">
    <property type="entry name" value="Carboxypeptidase regulatory domain-like"/>
    <property type="match status" value="1"/>
</dbReference>
<dbReference type="Pfam" id="PF07660">
    <property type="entry name" value="STN"/>
    <property type="match status" value="1"/>
</dbReference>
<keyword evidence="5 7" id="KW-0472">Membrane</keyword>
<dbReference type="InterPro" id="IPR011662">
    <property type="entry name" value="Secretin/TonB_short_N"/>
</dbReference>
<dbReference type="Proteomes" id="UP000005510">
    <property type="component" value="Unassembled WGS sequence"/>
</dbReference>
<comment type="similarity">
    <text evidence="7">Belongs to the TonB-dependent receptor family.</text>
</comment>
<dbReference type="InterPro" id="IPR023996">
    <property type="entry name" value="TonB-dep_OMP_SusC/RagA"/>
</dbReference>
<dbReference type="GO" id="GO:0009279">
    <property type="term" value="C:cell outer membrane"/>
    <property type="evidence" value="ECO:0007669"/>
    <property type="project" value="UniProtKB-SubCell"/>
</dbReference>
<proteinExistence type="inferred from homology"/>
<evidence type="ECO:0000256" key="1">
    <source>
        <dbReference type="ARBA" id="ARBA00004571"/>
    </source>
</evidence>
<keyword evidence="4 7" id="KW-0812">Transmembrane</keyword>
<reference evidence="10 11" key="2">
    <citation type="submission" date="2008-10" db="EMBL/GenBank/DDBJ databases">
        <authorList>
            <person name="Fulton L."/>
            <person name="Clifton S."/>
            <person name="Fulton B."/>
            <person name="Xu J."/>
            <person name="Minx P."/>
            <person name="Pepin K.H."/>
            <person name="Johnson M."/>
            <person name="Bhonagiri V."/>
            <person name="Nash W.E."/>
            <person name="Mardis E.R."/>
            <person name="Wilson R.K."/>
        </authorList>
    </citation>
    <scope>NUCLEOTIDE SEQUENCE [LARGE SCALE GENOMIC DNA]</scope>
    <source>
        <strain evidence="10 11">DSM 18315</strain>
    </source>
</reference>
<dbReference type="Pfam" id="PF07715">
    <property type="entry name" value="Plug"/>
    <property type="match status" value="1"/>
</dbReference>
<protein>
    <submittedName>
        <fullName evidence="10">TonB-linked outer membrane protein, SusC/RagA family</fullName>
    </submittedName>
</protein>
<accession>B7BFQ8</accession>
<dbReference type="SMART" id="SM00965">
    <property type="entry name" value="STN"/>
    <property type="match status" value="1"/>
</dbReference>
<evidence type="ECO:0000259" key="9">
    <source>
        <dbReference type="SMART" id="SM00965"/>
    </source>
</evidence>
<name>B7BFQ8_9BACT</name>
<dbReference type="AlphaFoldDB" id="B7BFQ8"/>
<keyword evidence="3 7" id="KW-1134">Transmembrane beta strand</keyword>
<evidence type="ECO:0000313" key="11">
    <source>
        <dbReference type="Proteomes" id="UP000005510"/>
    </source>
</evidence>
<dbReference type="EMBL" id="ABYH01000389">
    <property type="protein sequence ID" value="EEC94721.1"/>
    <property type="molecule type" value="Genomic_DNA"/>
</dbReference>
<dbReference type="Gene3D" id="2.60.40.1120">
    <property type="entry name" value="Carboxypeptidase-like, regulatory domain"/>
    <property type="match status" value="1"/>
</dbReference>
<feature type="non-terminal residue" evidence="10">
    <location>
        <position position="881"/>
    </location>
</feature>
<dbReference type="InterPro" id="IPR008969">
    <property type="entry name" value="CarboxyPept-like_regulatory"/>
</dbReference>
<dbReference type="PROSITE" id="PS52016">
    <property type="entry name" value="TONB_DEPENDENT_REC_3"/>
    <property type="match status" value="1"/>
</dbReference>
<reference evidence="10 11" key="1">
    <citation type="submission" date="2008-10" db="EMBL/GenBank/DDBJ databases">
        <title>Draft genome sequence of Parabacteroides johnsonii (DSM 18315).</title>
        <authorList>
            <person name="Sudarsanam P."/>
            <person name="Ley R."/>
            <person name="Guruge J."/>
            <person name="Turnbaugh P.J."/>
            <person name="Mahowald M."/>
            <person name="Liep D."/>
            <person name="Gordon J."/>
        </authorList>
    </citation>
    <scope>NUCLEOTIDE SEQUENCE [LARGE SCALE GENOMIC DNA]</scope>
    <source>
        <strain evidence="10 11">DSM 18315</strain>
    </source>
</reference>
<gene>
    <name evidence="10" type="ORF">PRABACTJOHN_03888</name>
</gene>
<dbReference type="Gene3D" id="2.170.130.10">
    <property type="entry name" value="TonB-dependent receptor, plug domain"/>
    <property type="match status" value="1"/>
</dbReference>
<organism evidence="10 11">
    <name type="scientific">Parabacteroides johnsonii DSM 18315</name>
    <dbReference type="NCBI Taxonomy" id="537006"/>
    <lineage>
        <taxon>Bacteria</taxon>
        <taxon>Pseudomonadati</taxon>
        <taxon>Bacteroidota</taxon>
        <taxon>Bacteroidia</taxon>
        <taxon>Bacteroidales</taxon>
        <taxon>Tannerellaceae</taxon>
        <taxon>Parabacteroides</taxon>
    </lineage>
</organism>
<evidence type="ECO:0000313" key="10">
    <source>
        <dbReference type="EMBL" id="EEC94721.1"/>
    </source>
</evidence>
<keyword evidence="8" id="KW-0732">Signal</keyword>
<feature type="chain" id="PRO_5002854425" evidence="8">
    <location>
        <begin position="41"/>
        <end position="881"/>
    </location>
</feature>
<dbReference type="NCBIfam" id="TIGR04056">
    <property type="entry name" value="OMP_RagA_SusC"/>
    <property type="match status" value="1"/>
</dbReference>
<dbReference type="FunFam" id="2.60.40.1120:FF:000003">
    <property type="entry name" value="Outer membrane protein Omp121"/>
    <property type="match status" value="1"/>
</dbReference>
<evidence type="ECO:0000256" key="4">
    <source>
        <dbReference type="ARBA" id="ARBA00022692"/>
    </source>
</evidence>
<comment type="subcellular location">
    <subcellularLocation>
        <location evidence="1 7">Cell outer membrane</location>
        <topology evidence="1 7">Multi-pass membrane protein</topology>
    </subcellularLocation>
</comment>
<dbReference type="InterPro" id="IPR037066">
    <property type="entry name" value="Plug_dom_sf"/>
</dbReference>
<evidence type="ECO:0000256" key="7">
    <source>
        <dbReference type="PROSITE-ProRule" id="PRU01360"/>
    </source>
</evidence>
<keyword evidence="2 7" id="KW-0813">Transport</keyword>
<sequence>MKKLFLSESLPKKDSGRKQICRVMKLTASFLLLCSCFAFAGHANSQNAKVSLNKTKVQLQEILNEIEEQTDYLFISNRDVNLKQKVSVSAKDESVQEVLSEVLKNTGLTFKVEGVNIILSSSTGFNIIQQDKKTISGRVVDRNGEPVIGVNVVEKGTTNGTITGMDGKFTLNVSPNATLMLSYIGYKAQEIAVNNRTQYNVVLDEDTEALDEVVVVGYGTMKKSSLTGSVTKVETEKLEGFPSVNVVDALQGRAAGVYINPSRQPGEDPTIRIRGTRSFNASNSPLLIVDGMPGSWENVSSEDIESMEILKDAAATAVYGSRAANGVILITTKSAKKGGKLSIELNSYVGMNKYDFIDMQSPEKYNAMIRDVMRYQSHGLDKEAWENSDIDLRRGLEMFNGLWADNYYNKGITFNWQDALFNSHSVTTGHNISIGQATDKISYKLSYSFQDDNSYYKTMNYKRHILNNNVKINLAKWMDLGLITRLSLRDMGGWPGSMWENYRRMSPFETPYIDEDPSKGLKDVVGKEKYVNALLNYQDGNFVNDRINKRADIILTANIRPFSWLTFTTNLKLDYKESSNGKYYDSKTSEQNLGYNFASFNKGSDSGYTWNGILNFDKSFGSHHLMATAVLEAQQSKGESVEASSQDIPAKYMDYHFLSSGIVNQKVSSNYWKSNLLSYMFRLQYEYKDRYLFNVAVRTDGSSKLADGNKWRSFPSAAVAWRVSEEGFLKDSKVVSNLKLRLSYGEIGNQAIDSYQTMTRLKSKTYSWAGNGFYTWQPDGLANKGLGWEVSKTWNAGVDFGLFDNLLGGTVEFYHTRNEDLLLTRTLPETTGFGSLWQNIGTTQNHGVEATINVYPVRGKDLNWSLTATATRNWNKIVELL</sequence>
<dbReference type="Pfam" id="PF13715">
    <property type="entry name" value="CarbopepD_reg_2"/>
    <property type="match status" value="1"/>
</dbReference>